<reference evidence="2" key="1">
    <citation type="submission" date="2025-08" db="UniProtKB">
        <authorList>
            <consortium name="Ensembl"/>
        </authorList>
    </citation>
    <scope>IDENTIFICATION</scope>
</reference>
<dbReference type="Ensembl" id="ENSEBUT00000020456.1">
    <property type="protein sequence ID" value="ENSEBUP00000019880.1"/>
    <property type="gene ID" value="ENSEBUG00000012347.1"/>
</dbReference>
<keyword evidence="3" id="KW-1185">Reference proteome</keyword>
<reference evidence="2" key="2">
    <citation type="submission" date="2025-09" db="UniProtKB">
        <authorList>
            <consortium name="Ensembl"/>
        </authorList>
    </citation>
    <scope>IDENTIFICATION</scope>
</reference>
<accession>A0A8C4QUI0</accession>
<sequence length="314" mass="37216">MENSNTPESVSIPSYPTLDHNEWMNLSHDRCIIHQQRDYNFIHQQSSEIQNLKTYIKCISSQYNSQLTQANKDISDTLMRNVQLGIRADKHEAHLKMLEDEVVHKNQEITRLTKLLCQKENDFEVEVMALERKIKLMQQRFAQLSQKESISARMKNMHLERERNIAEQNVAVLHKKLQEKEVKIFKLTEQLKQSKEHNVARFHDLERPTREAFTDAEISLKKGKKRVLEVFKNEKKRKSPCIFKRFWAWLCRGMKGKKKTKKYEDILEEKIQCPQCSIVYSLSEVQDLVYHLDSCNAHHTRNNRRVSSFTSLMS</sequence>
<evidence type="ECO:0000313" key="2">
    <source>
        <dbReference type="Ensembl" id="ENSEBUP00000019880.1"/>
    </source>
</evidence>
<evidence type="ECO:0000256" key="1">
    <source>
        <dbReference type="SAM" id="Coils"/>
    </source>
</evidence>
<evidence type="ECO:0000313" key="3">
    <source>
        <dbReference type="Proteomes" id="UP000694388"/>
    </source>
</evidence>
<name>A0A8C4QUI0_EPTBU</name>
<dbReference type="Proteomes" id="UP000694388">
    <property type="component" value="Unplaced"/>
</dbReference>
<dbReference type="GeneTree" id="ENSGT00930000152991"/>
<dbReference type="AlphaFoldDB" id="A0A8C4QUI0"/>
<protein>
    <submittedName>
        <fullName evidence="2">Uncharacterized protein</fullName>
    </submittedName>
</protein>
<keyword evidence="1" id="KW-0175">Coiled coil</keyword>
<proteinExistence type="predicted"/>
<organism evidence="2 3">
    <name type="scientific">Eptatretus burgeri</name>
    <name type="common">Inshore hagfish</name>
    <dbReference type="NCBI Taxonomy" id="7764"/>
    <lineage>
        <taxon>Eukaryota</taxon>
        <taxon>Metazoa</taxon>
        <taxon>Chordata</taxon>
        <taxon>Craniata</taxon>
        <taxon>Vertebrata</taxon>
        <taxon>Cyclostomata</taxon>
        <taxon>Myxini</taxon>
        <taxon>Myxiniformes</taxon>
        <taxon>Myxinidae</taxon>
        <taxon>Eptatretinae</taxon>
        <taxon>Eptatretus</taxon>
    </lineage>
</organism>
<feature type="coiled-coil region" evidence="1">
    <location>
        <begin position="88"/>
        <end position="197"/>
    </location>
</feature>